<sequence>MESKIADKIKKLMALSNSPNEHEAALATERARALLEKHNLTMTDVELETAEMIKHRTQIPRGPNGEWGYYKKLKRWQYNLCHTINHYFYVQTLFGIKGHIVIVGAKDDVEVANYVLMYLMRAVEKLTRDYTDAKRKEGASGRSYIDAVSKSFAKSCVYGINNTLSKEQRKTKATTANGTELMVVKGSVLKKYIAKEFKLRSLSHSERSDGHSGATEDGYKAGKDIAVRRGVSSTDGKSQKQINL</sequence>
<evidence type="ECO:0000259" key="2">
    <source>
        <dbReference type="Pfam" id="PF10979"/>
    </source>
</evidence>
<dbReference type="InterPro" id="IPR024498">
    <property type="entry name" value="DUF2786"/>
</dbReference>
<evidence type="ECO:0000313" key="4">
    <source>
        <dbReference type="EMBL" id="KKN36261.1"/>
    </source>
</evidence>
<proteinExistence type="predicted"/>
<accession>A0A0F9SH45</accession>
<reference evidence="4" key="1">
    <citation type="journal article" date="2015" name="Nature">
        <title>Complex archaea that bridge the gap between prokaryotes and eukaryotes.</title>
        <authorList>
            <person name="Spang A."/>
            <person name="Saw J.H."/>
            <person name="Jorgensen S.L."/>
            <person name="Zaremba-Niedzwiedzka K."/>
            <person name="Martijn J."/>
            <person name="Lind A.E."/>
            <person name="van Eijk R."/>
            <person name="Schleper C."/>
            <person name="Guy L."/>
            <person name="Ettema T.J."/>
        </authorList>
    </citation>
    <scope>NUCLEOTIDE SEQUENCE</scope>
</reference>
<dbReference type="AlphaFoldDB" id="A0A0F9SH45"/>
<gene>
    <name evidence="4" type="ORF">LCGC14_0775510</name>
</gene>
<protein>
    <submittedName>
        <fullName evidence="4">Uncharacterized protein</fullName>
    </submittedName>
</protein>
<comment type="caution">
    <text evidence="4">The sequence shown here is derived from an EMBL/GenBank/DDBJ whole genome shotgun (WGS) entry which is preliminary data.</text>
</comment>
<feature type="domain" description="DUF7168" evidence="3">
    <location>
        <begin position="70"/>
        <end position="176"/>
    </location>
</feature>
<feature type="compositionally biased region" description="Basic and acidic residues" evidence="1">
    <location>
        <begin position="217"/>
        <end position="227"/>
    </location>
</feature>
<dbReference type="InterPro" id="IPR055592">
    <property type="entry name" value="DUF7168"/>
</dbReference>
<dbReference type="Pfam" id="PF10979">
    <property type="entry name" value="DUF2786"/>
    <property type="match status" value="1"/>
</dbReference>
<name>A0A0F9SH45_9ZZZZ</name>
<feature type="compositionally biased region" description="Polar residues" evidence="1">
    <location>
        <begin position="231"/>
        <end position="244"/>
    </location>
</feature>
<feature type="region of interest" description="Disordered" evidence="1">
    <location>
        <begin position="203"/>
        <end position="244"/>
    </location>
</feature>
<dbReference type="EMBL" id="LAZR01001978">
    <property type="protein sequence ID" value="KKN36261.1"/>
    <property type="molecule type" value="Genomic_DNA"/>
</dbReference>
<evidence type="ECO:0000256" key="1">
    <source>
        <dbReference type="SAM" id="MobiDB-lite"/>
    </source>
</evidence>
<feature type="domain" description="DUF2786" evidence="2">
    <location>
        <begin position="4"/>
        <end position="42"/>
    </location>
</feature>
<dbReference type="Pfam" id="PF23771">
    <property type="entry name" value="DUF7168"/>
    <property type="match status" value="1"/>
</dbReference>
<evidence type="ECO:0000259" key="3">
    <source>
        <dbReference type="Pfam" id="PF23771"/>
    </source>
</evidence>
<organism evidence="4">
    <name type="scientific">marine sediment metagenome</name>
    <dbReference type="NCBI Taxonomy" id="412755"/>
    <lineage>
        <taxon>unclassified sequences</taxon>
        <taxon>metagenomes</taxon>
        <taxon>ecological metagenomes</taxon>
    </lineage>
</organism>